<dbReference type="Pfam" id="PF13528">
    <property type="entry name" value="Glyco_trans_1_3"/>
    <property type="match status" value="1"/>
</dbReference>
<protein>
    <recommendedName>
        <fullName evidence="3">Glycosyl transferase</fullName>
    </recommendedName>
</protein>
<name>A0A1W2C0L1_9FLAO</name>
<dbReference type="STRING" id="1434700.SAMN06296427_10811"/>
<dbReference type="Proteomes" id="UP000192393">
    <property type="component" value="Unassembled WGS sequence"/>
</dbReference>
<evidence type="ECO:0008006" key="3">
    <source>
        <dbReference type="Google" id="ProtNLM"/>
    </source>
</evidence>
<gene>
    <name evidence="1" type="ORF">SAMN06296427_10811</name>
</gene>
<dbReference type="AlphaFoldDB" id="A0A1W2C0L1"/>
<evidence type="ECO:0000313" key="2">
    <source>
        <dbReference type="Proteomes" id="UP000192393"/>
    </source>
</evidence>
<dbReference type="EMBL" id="FWXS01000008">
    <property type="protein sequence ID" value="SMC78258.1"/>
    <property type="molecule type" value="Genomic_DNA"/>
</dbReference>
<keyword evidence="2" id="KW-1185">Reference proteome</keyword>
<reference evidence="1 2" key="1">
    <citation type="submission" date="2017-04" db="EMBL/GenBank/DDBJ databases">
        <authorList>
            <person name="Afonso C.L."/>
            <person name="Miller P.J."/>
            <person name="Scott M.A."/>
            <person name="Spackman E."/>
            <person name="Goraichik I."/>
            <person name="Dimitrov K.M."/>
            <person name="Suarez D.L."/>
            <person name="Swayne D.E."/>
        </authorList>
    </citation>
    <scope>NUCLEOTIDE SEQUENCE [LARGE SCALE GENOMIC DNA]</scope>
    <source>
        <strain evidence="1 2">CGMCC 1.12708</strain>
    </source>
</reference>
<proteinExistence type="predicted"/>
<sequence>MKILYALQCTGNGHIARAQEIIPILEKYAEVDLLVSGHQSQIALPKDPKYSFKGISLLYDSKGGLSYWNTAFKNNFLKAIKDIKSVPVENYDLVLNDFEPISAWACKLKKFDKILGFSHQASMLFSETPKPESKDFFGELVLQRYAPVENKFGFHFHEYNPSIFKPVIRSSIRQLNPENKGFYMTYLPSYSDEFLIERLNETHVDWRVFSKTSKEIYENGNVKIYPIDQKKYLKAFESCEGILCNAGFETPAEALFLQKKLFVIPIKNQYEQECNCVALEKMGVDASRDFNMRKIQEWIDSEKRVEVNYEDETEEIIYHEVLKLS</sequence>
<evidence type="ECO:0000313" key="1">
    <source>
        <dbReference type="EMBL" id="SMC78258.1"/>
    </source>
</evidence>
<accession>A0A1W2C0L1</accession>
<organism evidence="1 2">
    <name type="scientific">Moheibacter sediminis</name>
    <dbReference type="NCBI Taxonomy" id="1434700"/>
    <lineage>
        <taxon>Bacteria</taxon>
        <taxon>Pseudomonadati</taxon>
        <taxon>Bacteroidota</taxon>
        <taxon>Flavobacteriia</taxon>
        <taxon>Flavobacteriales</taxon>
        <taxon>Weeksellaceae</taxon>
        <taxon>Moheibacter</taxon>
    </lineage>
</organism>
<dbReference type="RefSeq" id="WP_084017895.1">
    <property type="nucleotide sequence ID" value="NZ_FWXS01000008.1"/>
</dbReference>
<dbReference type="OrthoDB" id="9793805at2"/>